<dbReference type="EMBL" id="JFAX01000011">
    <property type="protein sequence ID" value="EXI67274.1"/>
    <property type="molecule type" value="Genomic_DNA"/>
</dbReference>
<evidence type="ECO:0000256" key="1">
    <source>
        <dbReference type="SAM" id="MobiDB-lite"/>
    </source>
</evidence>
<dbReference type="STRING" id="1454001.AW08_02109"/>
<feature type="chain" id="PRO_5001461694" evidence="2">
    <location>
        <begin position="21"/>
        <end position="119"/>
    </location>
</feature>
<organism evidence="3 4">
    <name type="scientific">Candidatus Accumulibacter adjunctus</name>
    <dbReference type="NCBI Taxonomy" id="1454001"/>
    <lineage>
        <taxon>Bacteria</taxon>
        <taxon>Pseudomonadati</taxon>
        <taxon>Pseudomonadota</taxon>
        <taxon>Betaproteobacteria</taxon>
        <taxon>Candidatus Accumulibacter</taxon>
    </lineage>
</organism>
<sequence length="119" mass="12825">MRRWLTILLLSVLPLQFVWAAVAGYCQHDSGETVKHFGHHEHKHDVPEDAEQGADDGQLPLADFDGDCTDCHASCAVAPSAAVALPVIPVLSFAIPWASQLPAPPPLTQPDRPNWSVSA</sequence>
<dbReference type="AlphaFoldDB" id="A0A011PLS0"/>
<evidence type="ECO:0000256" key="2">
    <source>
        <dbReference type="SAM" id="SignalP"/>
    </source>
</evidence>
<gene>
    <name evidence="3" type="primary">czcI</name>
    <name evidence="3" type="ORF">AW08_02109</name>
</gene>
<accession>A0A011PLS0</accession>
<name>A0A011PLS0_9PROT</name>
<keyword evidence="4" id="KW-1185">Reference proteome</keyword>
<feature type="signal peptide" evidence="2">
    <location>
        <begin position="1"/>
        <end position="20"/>
    </location>
</feature>
<evidence type="ECO:0000313" key="4">
    <source>
        <dbReference type="Proteomes" id="UP000020218"/>
    </source>
</evidence>
<feature type="region of interest" description="Disordered" evidence="1">
    <location>
        <begin position="37"/>
        <end position="58"/>
    </location>
</feature>
<dbReference type="PATRIC" id="fig|1454001.3.peg.2155"/>
<reference evidence="3" key="1">
    <citation type="submission" date="2014-02" db="EMBL/GenBank/DDBJ databases">
        <title>Expanding our view of genomic diversity in Candidatus Accumulibacter clades.</title>
        <authorList>
            <person name="Skennerton C.T."/>
            <person name="Barr J.J."/>
            <person name="Slater F.R."/>
            <person name="Bond P.L."/>
            <person name="Tyson G.W."/>
        </authorList>
    </citation>
    <scope>NUCLEOTIDE SEQUENCE [LARGE SCALE GENOMIC DNA]</scope>
</reference>
<dbReference type="Proteomes" id="UP000020218">
    <property type="component" value="Unassembled WGS sequence"/>
</dbReference>
<keyword evidence="2" id="KW-0732">Signal</keyword>
<proteinExistence type="predicted"/>
<protein>
    <submittedName>
        <fullName evidence="3">Cation efflux system protein CzcI</fullName>
    </submittedName>
</protein>
<comment type="caution">
    <text evidence="3">The sequence shown here is derived from an EMBL/GenBank/DDBJ whole genome shotgun (WGS) entry which is preliminary data.</text>
</comment>
<evidence type="ECO:0000313" key="3">
    <source>
        <dbReference type="EMBL" id="EXI67274.1"/>
    </source>
</evidence>